<gene>
    <name evidence="9" type="ORF">PSON_ATCC_30995.1.T1690093</name>
</gene>
<evidence type="ECO:0000256" key="5">
    <source>
        <dbReference type="ARBA" id="ARBA00022729"/>
    </source>
</evidence>
<dbReference type="CDD" id="cd00064">
    <property type="entry name" value="FU"/>
    <property type="match status" value="1"/>
</dbReference>
<feature type="transmembrane region" description="Helical" evidence="8">
    <location>
        <begin position="2148"/>
        <end position="2169"/>
    </location>
</feature>
<evidence type="ECO:0000313" key="9">
    <source>
        <dbReference type="EMBL" id="CAD8126695.1"/>
    </source>
</evidence>
<keyword evidence="7" id="KW-0998">Cell outer membrane</keyword>
<evidence type="ECO:0000256" key="7">
    <source>
        <dbReference type="ARBA" id="ARBA00023237"/>
    </source>
</evidence>
<feature type="transmembrane region" description="Helical" evidence="8">
    <location>
        <begin position="2361"/>
        <end position="2379"/>
    </location>
</feature>
<feature type="transmembrane region" description="Helical" evidence="8">
    <location>
        <begin position="2424"/>
        <end position="2448"/>
    </location>
</feature>
<keyword evidence="8" id="KW-1133">Transmembrane helix</keyword>
<sequence length="2546" mass="299262">MQLSAVFSNQKSIFQNLAAFQLFYVLSSTGNKILITTYSYIFPLINPDLSDNLLLIQKEIGIFNDIKLWHYLSVGVINNEFQFYVTFFEDFMEYYYDSFEFVNHFHLVRYQLEIGNIQKQSTNYLNFQFKDMDFDNCPEFIDSFAFCHFSCERCDGPTSSNCLSCSSDRIYLPAHKSCICPYDTIDSYECKDHQKLGLLLNYDDEPLNKCQFGYFEFENECMLCPSIIQDNFITCLDCLQNPDSWQQKLFCEINLSSYESQISIQIKEDIQYFILDGNDINVCLQCNTYQSPQYDDYQFHTQQFQQLCITTYDDYLPIEYKKRCYKCDLQFCLVCKVNLLSLECVLCMEPAIVINGKCEIQYLYPKSNDCVKPYYLDSLRNCKLCDIEYCKYCFEYSSNDLSKSTLYYNFNQFNKDEFHKIGCALCENEFRFDFNKGKCLYSKPSIQNCIRSYISLDNIEICTLSQIEDFTVAPQISNCLTFIENCKQCIQDPQKEIKCILCEDGYTASIQTGLCYKCSIENAKNCIEGQAQLQDSQIQLVQSFIMQFLNNYFYPTTQNIDKIVELPLECQNGFQIISKIKCLQYCDTNCLSCIEQERQFHCNKCPLNYYKQPIKSSENGKCLLCTQLCSICQSRTIQEINKINPYFVITDSNKSYTYKCLQTIKDKNIIIDPQTNIAKYCYNYQCTDNLVYKFDVNCNNINKIFNEIFSEHYEKNINPQYCNEFGVKKILIKINQIKSLFLCPDIDIIVMENKLKKKIFSLQETHLQIKREYHVEEIFIGKLNLNNFDSVEINQMIFFINRPTDWYLSNGEKSLDLIILNTLFYSKVYLTQSYSIKVKKYRKLILKNVTFEKINIYNQSLIDGSQFESNSEIFIQKLQIYNSQFYQSNLFNFISFQNKITIEYLEMINCSIQQSEILQFHTNFNVQVDIINMNIQNNYFTNSTFINGKGILSINFIQTQFSKNQVSNSIIFYINLISQFSQIYINQNNFIDSKIILIDQKYEGKSLMKIDDFQIKFNTFFNSVILKLEVKENEAAIYFYNLYLLGNERIDEEIFKYILFYLNSKRFHLQNCVLKEQFFQSHFSLFEVSNIKIENVTYFNQKQLYIIPLKQNCTDNKEKNQLFLIQGFQNLEMKFIRIENISSIDNSFIQILTNVLQFQNTNQTIYFQDITFQGNIIQKFTQGELISFLLIYSETNQAITCKNLFFQQNFFHQILDDYSSNSAGLIYIYSQQSIVNLQNSSFCQNGLTNSTSPFIYISTAKLNINDIVIKNHNILSNDIWKQYYSIDVQSQFNEHEIIMFLKQIFQMKNIGGGFQIITTNLNLTQGYFENILSQSSQVIDIITQGDGIINLESLNIQQIQSTLNFDSQGCIRIYSKNSFLNFQLINTIFQRVNNKLDSSILTITPSLVQNFIKIQNVQLTDCISLINQFIQIDFSFKKSDLNKIIIQNLKITQNDQAWIQYFEMIQQINQIEIDKIINDNAVINLYGCSLIIDGLIIEGTYISSIIKISDSPNIIISNCNFDSIKTFYPLNILHFEQQIESKLYISIQNINFNKYSIFSKWNYEDLRIKTFIFYFQYNQCSFENIIESTKINYQIFQIQALLDILNKNMKISGSLIYLESISINNIIQFSSVSISQSNCRECQLGLLYFYILSFQKFKLVDLIFTKNYISQYGCIHFNTLQQKNQKIKLHSSLFLLNYGNIGSAIYSKQLSIDIINCNFLKNTAESFGGAIYMLNCKNDFKILKSQIIENNATQGGGIYFNGSNSLNQQNFVKSLIQFNTAILLTNNVVEVPHHLSLSINNQEMISEQIKFQNITSNFLKLKKYQILEQGKIKFTNAFMIPSNQIIQNYKVFNPQNYSYLTYIREFQINQKNSLNEKLVNFPNSSCDISLNTQLTDNKTVIQQNSNQTIFYNQMKNGFDLGQISILFNPYQEENIFFQLQINCTNNFQENILQYVIKGKTLKCQLGEFYYNEGCQQCEPDKGFYSVTYNNSKCSIFDKTKLKNIMSNQIELLEGFWRPNHFSDLTEQCFKNQQFCLGGWQVGNDLCQLGHTGALCEECDIYNIRGYGNYFKIISDSKCALCDDSKPNIVLTIIFALLWSIIQIILTLRSIEESNKLFQSLKLRQRFSKILFKLNQDHKGILIKMFINYLWILTLIFTFNIQFPLFFGFVERTSNPSIFMATSLECYTADIHNIQLIYLRIIMLFIVQLILFLIIYGGYKISSVMKNEKFNNSILSNTAIYLYISNYAEFAKQFASLISIRKISNIDFIQGDVSLQYYTNTHQEWVMSFVIPGYFLISFIIPSLFFILLFILRNKLDQIKLRKHICYVFNEYKEENYYWEFIKIWQKTIMISIIIYFETNTYLKGSLLGLNLLVYQAFALKFKPYLILKFNNLDLITSQICSIAIYVAIAKYASEQQNNQSWSVILQFLIIILLIKLCLPFIHNILLAYHKNYKIYILTQIHRILKWCLPSFFLTKFIQRKLFSYEKQQQQIHQNFMKLKQYLFSRIQNQKKKPLFSILFRKGSQQMSPRLYTETQRYTDSINLNQI</sequence>
<feature type="transmembrane region" description="Helical" evidence="8">
    <location>
        <begin position="2391"/>
        <end position="2412"/>
    </location>
</feature>
<reference evidence="9" key="1">
    <citation type="submission" date="2021-01" db="EMBL/GenBank/DDBJ databases">
        <authorList>
            <consortium name="Genoscope - CEA"/>
            <person name="William W."/>
        </authorList>
    </citation>
    <scope>NUCLEOTIDE SEQUENCE</scope>
</reference>
<dbReference type="InterPro" id="IPR003368">
    <property type="entry name" value="POMP_repeat"/>
</dbReference>
<evidence type="ECO:0000313" key="10">
    <source>
        <dbReference type="Proteomes" id="UP000692954"/>
    </source>
</evidence>
<evidence type="ECO:0000256" key="8">
    <source>
        <dbReference type="SAM" id="Phobius"/>
    </source>
</evidence>
<dbReference type="PANTHER" id="PTHR11319">
    <property type="entry name" value="G PROTEIN-COUPLED RECEPTOR-RELATED"/>
    <property type="match status" value="1"/>
</dbReference>
<protein>
    <recommendedName>
        <fullName evidence="11">Transmembrane protein</fullName>
    </recommendedName>
</protein>
<comment type="subcellular location">
    <subcellularLocation>
        <location evidence="1">Cell envelope</location>
    </subcellularLocation>
    <subcellularLocation>
        <location evidence="2">Cell outer membrane</location>
    </subcellularLocation>
    <subcellularLocation>
        <location evidence="3">Secreted</location>
    </subcellularLocation>
</comment>
<name>A0A8S1RIR3_9CILI</name>
<dbReference type="NCBIfam" id="TIGR01376">
    <property type="entry name" value="POMP_repeat"/>
    <property type="match status" value="1"/>
</dbReference>
<feature type="transmembrane region" description="Helical" evidence="8">
    <location>
        <begin position="2196"/>
        <end position="2217"/>
    </location>
</feature>
<keyword evidence="6 8" id="KW-0472">Membrane</keyword>
<dbReference type="GO" id="GO:0005576">
    <property type="term" value="C:extracellular region"/>
    <property type="evidence" value="ECO:0007669"/>
    <property type="project" value="UniProtKB-SubCell"/>
</dbReference>
<evidence type="ECO:0000256" key="6">
    <source>
        <dbReference type="ARBA" id="ARBA00023136"/>
    </source>
</evidence>
<dbReference type="OrthoDB" id="294016at2759"/>
<feature type="transmembrane region" description="Helical" evidence="8">
    <location>
        <begin position="2088"/>
        <end position="2107"/>
    </location>
</feature>
<comment type="caution">
    <text evidence="9">The sequence shown here is derived from an EMBL/GenBank/DDBJ whole genome shotgun (WGS) entry which is preliminary data.</text>
</comment>
<evidence type="ECO:0000256" key="1">
    <source>
        <dbReference type="ARBA" id="ARBA00004196"/>
    </source>
</evidence>
<feature type="transmembrane region" description="Helical" evidence="8">
    <location>
        <begin position="2284"/>
        <end position="2311"/>
    </location>
</feature>
<dbReference type="InterPro" id="IPR006212">
    <property type="entry name" value="Furin_repeat"/>
</dbReference>
<dbReference type="Proteomes" id="UP000692954">
    <property type="component" value="Unassembled WGS sequence"/>
</dbReference>
<evidence type="ECO:0000256" key="2">
    <source>
        <dbReference type="ARBA" id="ARBA00004442"/>
    </source>
</evidence>
<accession>A0A8S1RIR3</accession>
<keyword evidence="10" id="KW-1185">Reference proteome</keyword>
<keyword evidence="5" id="KW-0732">Signal</keyword>
<dbReference type="EMBL" id="CAJJDN010000169">
    <property type="protein sequence ID" value="CAD8126695.1"/>
    <property type="molecule type" value="Genomic_DNA"/>
</dbReference>
<organism evidence="9 10">
    <name type="scientific">Paramecium sonneborni</name>
    <dbReference type="NCBI Taxonomy" id="65129"/>
    <lineage>
        <taxon>Eukaryota</taxon>
        <taxon>Sar</taxon>
        <taxon>Alveolata</taxon>
        <taxon>Ciliophora</taxon>
        <taxon>Intramacronucleata</taxon>
        <taxon>Oligohymenophorea</taxon>
        <taxon>Peniculida</taxon>
        <taxon>Parameciidae</taxon>
        <taxon>Paramecium</taxon>
    </lineage>
</organism>
<dbReference type="PANTHER" id="PTHR11319:SF35">
    <property type="entry name" value="OUTER MEMBRANE PROTEIN PMPC-RELATED"/>
    <property type="match status" value="1"/>
</dbReference>
<evidence type="ECO:0008006" key="11">
    <source>
        <dbReference type="Google" id="ProtNLM"/>
    </source>
</evidence>
<keyword evidence="8" id="KW-0812">Transmembrane</keyword>
<keyword evidence="4" id="KW-0964">Secreted</keyword>
<proteinExistence type="predicted"/>
<evidence type="ECO:0000256" key="3">
    <source>
        <dbReference type="ARBA" id="ARBA00004613"/>
    </source>
</evidence>
<evidence type="ECO:0000256" key="4">
    <source>
        <dbReference type="ARBA" id="ARBA00022525"/>
    </source>
</evidence>